<reference evidence="1" key="1">
    <citation type="submission" date="2018-06" db="EMBL/GenBank/DDBJ databases">
        <authorList>
            <person name="Zhirakovskaya E."/>
        </authorList>
    </citation>
    <scope>NUCLEOTIDE SEQUENCE</scope>
</reference>
<organism evidence="1">
    <name type="scientific">hydrothermal vent metagenome</name>
    <dbReference type="NCBI Taxonomy" id="652676"/>
    <lineage>
        <taxon>unclassified sequences</taxon>
        <taxon>metagenomes</taxon>
        <taxon>ecological metagenomes</taxon>
    </lineage>
</organism>
<name>A0A3B1A0T9_9ZZZZ</name>
<proteinExistence type="predicted"/>
<evidence type="ECO:0000313" key="1">
    <source>
        <dbReference type="EMBL" id="VAW87354.1"/>
    </source>
</evidence>
<protein>
    <recommendedName>
        <fullName evidence="2">DUF3581 domain-containing protein</fullName>
    </recommendedName>
</protein>
<dbReference type="AlphaFoldDB" id="A0A3B1A0T9"/>
<dbReference type="Pfam" id="PF12119">
    <property type="entry name" value="DUF3581"/>
    <property type="match status" value="1"/>
</dbReference>
<sequence>MNINNYYSNDGDVIRFSRAQSSTFAKDVANDFNPIHDTDAKRFCVPGDLLFALVLTQYGLSEKMNFTFAGMVNDTTNLKFSTSDNTIKLADQNDKLYLAAEHQGANSTDTVLITSFIQSYVEFSGHNFPHILVPLMAEHGVMINPDRPLVMYQGMSFELYSLDLKMPKLELVDTYLEVIKKRGNVTLSFNLTEDGKLVGQGEKKMILSNLRSYEKDKVDGMIDLYASFKSKATA</sequence>
<evidence type="ECO:0008006" key="2">
    <source>
        <dbReference type="Google" id="ProtNLM"/>
    </source>
</evidence>
<dbReference type="InterPro" id="IPR021974">
    <property type="entry name" value="DUF3581"/>
</dbReference>
<accession>A0A3B1A0T9</accession>
<dbReference type="EMBL" id="UOFO01000119">
    <property type="protein sequence ID" value="VAW87354.1"/>
    <property type="molecule type" value="Genomic_DNA"/>
</dbReference>
<gene>
    <name evidence="1" type="ORF">MNBD_GAMMA16-281</name>
</gene>